<dbReference type="Pfam" id="PF12833">
    <property type="entry name" value="HTH_18"/>
    <property type="match status" value="1"/>
</dbReference>
<feature type="domain" description="HTH araC/xylS-type" evidence="4">
    <location>
        <begin position="237"/>
        <end position="335"/>
    </location>
</feature>
<gene>
    <name evidence="5" type="ORF">BA890_18665</name>
</gene>
<dbReference type="PANTHER" id="PTHR47894">
    <property type="entry name" value="HTH-TYPE TRANSCRIPTIONAL REGULATOR GADX"/>
    <property type="match status" value="1"/>
</dbReference>
<dbReference type="PROSITE" id="PS01124">
    <property type="entry name" value="HTH_ARAC_FAMILY_2"/>
    <property type="match status" value="1"/>
</dbReference>
<evidence type="ECO:0000256" key="3">
    <source>
        <dbReference type="ARBA" id="ARBA00023163"/>
    </source>
</evidence>
<dbReference type="AlphaFoldDB" id="A0AAN1CY10"/>
<protein>
    <submittedName>
        <fullName evidence="5">Virulence-regulating transcriptional regulator</fullName>
    </submittedName>
</protein>
<proteinExistence type="predicted"/>
<evidence type="ECO:0000256" key="1">
    <source>
        <dbReference type="ARBA" id="ARBA00023015"/>
    </source>
</evidence>
<dbReference type="GO" id="GO:0000976">
    <property type="term" value="F:transcription cis-regulatory region binding"/>
    <property type="evidence" value="ECO:0007669"/>
    <property type="project" value="TreeGrafter"/>
</dbReference>
<evidence type="ECO:0000313" key="6">
    <source>
        <dbReference type="Proteomes" id="UP000092741"/>
    </source>
</evidence>
<dbReference type="Proteomes" id="UP000092741">
    <property type="component" value="Chromosome 2"/>
</dbReference>
<keyword evidence="2" id="KW-0238">DNA-binding</keyword>
<dbReference type="InterPro" id="IPR032687">
    <property type="entry name" value="AraC-type_N"/>
</dbReference>
<dbReference type="SUPFAM" id="SSF46689">
    <property type="entry name" value="Homeodomain-like"/>
    <property type="match status" value="1"/>
</dbReference>
<keyword evidence="6" id="KW-1185">Reference proteome</keyword>
<dbReference type="KEGG" id="vna:PN96_23170"/>
<dbReference type="PANTHER" id="PTHR47894:SF4">
    <property type="entry name" value="HTH-TYPE TRANSCRIPTIONAL REGULATOR GADX"/>
    <property type="match status" value="1"/>
</dbReference>
<organism evidence="5 6">
    <name type="scientific">Vibrio natriegens NBRC 15636 = ATCC 14048 = DSM 759</name>
    <dbReference type="NCBI Taxonomy" id="1219067"/>
    <lineage>
        <taxon>Bacteria</taxon>
        <taxon>Pseudomonadati</taxon>
        <taxon>Pseudomonadota</taxon>
        <taxon>Gammaproteobacteria</taxon>
        <taxon>Vibrionales</taxon>
        <taxon>Vibrionaceae</taxon>
        <taxon>Vibrio</taxon>
    </lineage>
</organism>
<evidence type="ECO:0000313" key="5">
    <source>
        <dbReference type="EMBL" id="ANQ14766.1"/>
    </source>
</evidence>
<dbReference type="GeneID" id="70915757"/>
<dbReference type="GO" id="GO:0003700">
    <property type="term" value="F:DNA-binding transcription factor activity"/>
    <property type="evidence" value="ECO:0007669"/>
    <property type="project" value="InterPro"/>
</dbReference>
<sequence length="343" mass="38333">MVHILIRATNLRGYDNLTQSLGGDPLYLLSKYHIPSADKRDEDSFLIFRNMIALLEDTVTTLNCPDFGLRLAEYQGMGILGPISVIARSSATVGDALENISNYLHLHCSALTTKHIVQTKGQARTIKLEYCVQGRGIDYSVQCYELGLANAMQVIKLLCGNDFKPISAHFMHSRLGDEASYQNVFGCPVEFNQNWCGFILPESAFATPLSSEDEQTCKLARHYLESQPIPFASSVSDDVRRLIRGLLPTGQCSSENIASHLSMHKRTLQRKLAQESTTYEQILVSERQVIVTKYLKDPNLKLSQISGLLGYSEQATFNRACRVWFGVTPRAYRAQLLEEVTSG</sequence>
<keyword evidence="3" id="KW-0804">Transcription</keyword>
<accession>A0AAN1CY10</accession>
<evidence type="ECO:0000256" key="2">
    <source>
        <dbReference type="ARBA" id="ARBA00023125"/>
    </source>
</evidence>
<name>A0AAN1CY10_VIBNA</name>
<dbReference type="SMART" id="SM00342">
    <property type="entry name" value="HTH_ARAC"/>
    <property type="match status" value="1"/>
</dbReference>
<dbReference type="RefSeq" id="WP_020335392.1">
    <property type="nucleotide sequence ID" value="NZ_ATFJ01000036.1"/>
</dbReference>
<evidence type="ECO:0000259" key="4">
    <source>
        <dbReference type="PROSITE" id="PS01124"/>
    </source>
</evidence>
<dbReference type="Pfam" id="PF12625">
    <property type="entry name" value="Arabinose_bd"/>
    <property type="match status" value="1"/>
</dbReference>
<dbReference type="GO" id="GO:0005829">
    <property type="term" value="C:cytosol"/>
    <property type="evidence" value="ECO:0007669"/>
    <property type="project" value="TreeGrafter"/>
</dbReference>
<dbReference type="Gene3D" id="1.10.10.60">
    <property type="entry name" value="Homeodomain-like"/>
    <property type="match status" value="1"/>
</dbReference>
<dbReference type="InterPro" id="IPR009057">
    <property type="entry name" value="Homeodomain-like_sf"/>
</dbReference>
<keyword evidence="1" id="KW-0805">Transcription regulation</keyword>
<dbReference type="InterPro" id="IPR018060">
    <property type="entry name" value="HTH_AraC"/>
</dbReference>
<reference evidence="5 6" key="1">
    <citation type="submission" date="2016-07" db="EMBL/GenBank/DDBJ databases">
        <title>Developing Vibrio natriegens as a novel, fast-growing host for biotechnology.</title>
        <authorList>
            <person name="Weinstock M.T."/>
            <person name="Hesek E.D."/>
            <person name="Wilson C.M."/>
            <person name="Gibson D.G."/>
        </authorList>
    </citation>
    <scope>NUCLEOTIDE SEQUENCE [LARGE SCALE GENOMIC DNA]</scope>
    <source>
        <strain evidence="5 6">ATCC 14048</strain>
    </source>
</reference>
<dbReference type="EMBL" id="CP016346">
    <property type="protein sequence ID" value="ANQ14766.1"/>
    <property type="molecule type" value="Genomic_DNA"/>
</dbReference>